<dbReference type="Pfam" id="PF01476">
    <property type="entry name" value="LysM"/>
    <property type="match status" value="1"/>
</dbReference>
<proteinExistence type="predicted"/>
<organism evidence="2 3">
    <name type="scientific">Alicyclobacillus vulcanalis</name>
    <dbReference type="NCBI Taxonomy" id="252246"/>
    <lineage>
        <taxon>Bacteria</taxon>
        <taxon>Bacillati</taxon>
        <taxon>Bacillota</taxon>
        <taxon>Bacilli</taxon>
        <taxon>Bacillales</taxon>
        <taxon>Alicyclobacillaceae</taxon>
        <taxon>Alicyclobacillus</taxon>
    </lineage>
</organism>
<dbReference type="SUPFAM" id="SSF54106">
    <property type="entry name" value="LysM domain"/>
    <property type="match status" value="1"/>
</dbReference>
<dbReference type="PANTHER" id="PTHR33734">
    <property type="entry name" value="LYSM DOMAIN-CONTAINING GPI-ANCHORED PROTEIN 2"/>
    <property type="match status" value="1"/>
</dbReference>
<dbReference type="PANTHER" id="PTHR33734:SF22">
    <property type="entry name" value="MEMBRANE-BOUND LYTIC MUREIN TRANSGLYCOSYLASE D"/>
    <property type="match status" value="1"/>
</dbReference>
<dbReference type="STRING" id="252246.SAMN05421799_104153"/>
<dbReference type="SMART" id="SM00257">
    <property type="entry name" value="LysM"/>
    <property type="match status" value="1"/>
</dbReference>
<dbReference type="AlphaFoldDB" id="A0A1N7M1H9"/>
<name>A0A1N7M1H9_9BACL</name>
<dbReference type="Proteomes" id="UP000186156">
    <property type="component" value="Unassembled WGS sequence"/>
</dbReference>
<dbReference type="PROSITE" id="PS51782">
    <property type="entry name" value="LYSM"/>
    <property type="match status" value="1"/>
</dbReference>
<sequence>MVKYIVQPGDTLGNIAVKYDTTVSAIVRANGIKNPNMIYPGQVLKIPSKHYEDVKSGSSHYGMHGHMHSHHKSWY</sequence>
<dbReference type="InterPro" id="IPR018392">
    <property type="entry name" value="LysM"/>
</dbReference>
<accession>A0A1N7M1H9</accession>
<protein>
    <submittedName>
        <fullName evidence="2">LysM domain-containing protein</fullName>
    </submittedName>
</protein>
<dbReference type="Gene3D" id="3.10.350.10">
    <property type="entry name" value="LysM domain"/>
    <property type="match status" value="1"/>
</dbReference>
<evidence type="ECO:0000313" key="2">
    <source>
        <dbReference type="EMBL" id="SIS79945.1"/>
    </source>
</evidence>
<evidence type="ECO:0000259" key="1">
    <source>
        <dbReference type="PROSITE" id="PS51782"/>
    </source>
</evidence>
<feature type="domain" description="LysM" evidence="1">
    <location>
        <begin position="2"/>
        <end position="46"/>
    </location>
</feature>
<dbReference type="OrthoDB" id="9783944at2"/>
<dbReference type="RefSeq" id="WP_076346271.1">
    <property type="nucleotide sequence ID" value="NZ_FTOO01000004.1"/>
</dbReference>
<dbReference type="InterPro" id="IPR036779">
    <property type="entry name" value="LysM_dom_sf"/>
</dbReference>
<dbReference type="EMBL" id="FTOO01000004">
    <property type="protein sequence ID" value="SIS79945.1"/>
    <property type="molecule type" value="Genomic_DNA"/>
</dbReference>
<gene>
    <name evidence="2" type="ORF">SAMN05421799_104153</name>
</gene>
<evidence type="ECO:0000313" key="3">
    <source>
        <dbReference type="Proteomes" id="UP000186156"/>
    </source>
</evidence>
<dbReference type="GO" id="GO:0008932">
    <property type="term" value="F:lytic endotransglycosylase activity"/>
    <property type="evidence" value="ECO:0007669"/>
    <property type="project" value="TreeGrafter"/>
</dbReference>
<dbReference type="CDD" id="cd00118">
    <property type="entry name" value="LysM"/>
    <property type="match status" value="1"/>
</dbReference>
<reference evidence="3" key="1">
    <citation type="submission" date="2017-01" db="EMBL/GenBank/DDBJ databases">
        <authorList>
            <person name="Varghese N."/>
            <person name="Submissions S."/>
        </authorList>
    </citation>
    <scope>NUCLEOTIDE SEQUENCE [LARGE SCALE GENOMIC DNA]</scope>
    <source>
        <strain evidence="3">DSM 16176</strain>
    </source>
</reference>
<keyword evidence="3" id="KW-1185">Reference proteome</keyword>